<proteinExistence type="predicted"/>
<dbReference type="EMBL" id="RKLO01000007">
    <property type="protein sequence ID" value="RVW00278.1"/>
    <property type="molecule type" value="Genomic_DNA"/>
</dbReference>
<gene>
    <name evidence="1" type="ORF">EGT50_16870</name>
</gene>
<comment type="caution">
    <text evidence="1">The sequence shown here is derived from an EMBL/GenBank/DDBJ whole genome shotgun (WGS) entry which is preliminary data.</text>
</comment>
<protein>
    <submittedName>
        <fullName evidence="1">Oxidoreductase</fullName>
    </submittedName>
</protein>
<dbReference type="AlphaFoldDB" id="A0A3S3ZGM0"/>
<evidence type="ECO:0000313" key="2">
    <source>
        <dbReference type="Proteomes" id="UP000283479"/>
    </source>
</evidence>
<keyword evidence="2" id="KW-1185">Reference proteome</keyword>
<dbReference type="RefSeq" id="WP_127955769.1">
    <property type="nucleotide sequence ID" value="NZ_RKLO01000007.1"/>
</dbReference>
<organism evidence="1 2">
    <name type="scientific">Rhodococcus xishaensis</name>
    <dbReference type="NCBI Taxonomy" id="2487364"/>
    <lineage>
        <taxon>Bacteria</taxon>
        <taxon>Bacillati</taxon>
        <taxon>Actinomycetota</taxon>
        <taxon>Actinomycetes</taxon>
        <taxon>Mycobacteriales</taxon>
        <taxon>Nocardiaceae</taxon>
        <taxon>Rhodococcus</taxon>
    </lineage>
</organism>
<dbReference type="Proteomes" id="UP000283479">
    <property type="component" value="Unassembled WGS sequence"/>
</dbReference>
<reference evidence="1 2" key="1">
    <citation type="submission" date="2018-11" db="EMBL/GenBank/DDBJ databases">
        <title>Rhodococcus spongicola sp. nov. and Rhodococcus xishaensis sp. nov. from marine sponges.</title>
        <authorList>
            <person name="Li L."/>
            <person name="Lin H.W."/>
        </authorList>
    </citation>
    <scope>NUCLEOTIDE SEQUENCE [LARGE SCALE GENOMIC DNA]</scope>
    <source>
        <strain evidence="1 2">LHW51113</strain>
    </source>
</reference>
<dbReference type="OrthoDB" id="5241763at2"/>
<evidence type="ECO:0000313" key="1">
    <source>
        <dbReference type="EMBL" id="RVW00278.1"/>
    </source>
</evidence>
<accession>A0A3S3ZGM0</accession>
<sequence length="253" mass="26045">MSVPVTDPLRPLLDLPGVLDAADRARDALGEVHRHKTNRRGWPQTATEASVRAARASASIDGGSMELPAPGTVGDPVLSGALRVAQALDGEALTVILPTWQRAPLQVLARLHLLAAADLVTDEATLGRPRTDPGVGERLDVLAQLVTGGTKAPAPVLAAIVHGELLALRPFGVADGIVARAASRLVATSTGLDPHNLGVPEVSWMRRIPAYQDGLEGFAAGTPEGVGSWVILCCGALEAGAREAMSIADAAAS</sequence>
<name>A0A3S3ZGM0_9NOCA</name>